<dbReference type="Pfam" id="PF04464">
    <property type="entry name" value="Glyphos_transf"/>
    <property type="match status" value="1"/>
</dbReference>
<reference evidence="7 8" key="1">
    <citation type="submission" date="2020-08" db="EMBL/GenBank/DDBJ databases">
        <title>Genomic Encyclopedia of Type Strains, Phase IV (KMG-IV): sequencing the most valuable type-strain genomes for metagenomic binning, comparative biology and taxonomic classification.</title>
        <authorList>
            <person name="Goeker M."/>
        </authorList>
    </citation>
    <scope>NUCLEOTIDE SEQUENCE [LARGE SCALE GENOMIC DNA]</scope>
    <source>
        <strain evidence="7 8">DSM 25481</strain>
    </source>
</reference>
<evidence type="ECO:0000313" key="7">
    <source>
        <dbReference type="EMBL" id="MBB3974387.1"/>
    </source>
</evidence>
<dbReference type="InterPro" id="IPR043148">
    <property type="entry name" value="TagF_C"/>
</dbReference>
<comment type="similarity">
    <text evidence="2">Belongs to the CDP-glycerol glycerophosphotransferase family.</text>
</comment>
<comment type="caution">
    <text evidence="7">The sequence shown here is derived from an EMBL/GenBank/DDBJ whole genome shotgun (WGS) entry which is preliminary data.</text>
</comment>
<protein>
    <submittedName>
        <fullName evidence="7">CDP-glycerol glycerophosphotransferase (TagB/SpsB family)</fullName>
    </submittedName>
</protein>
<name>A0A7W6GGS6_9HYPH</name>
<evidence type="ECO:0000313" key="8">
    <source>
        <dbReference type="Proteomes" id="UP000528964"/>
    </source>
</evidence>
<evidence type="ECO:0000256" key="5">
    <source>
        <dbReference type="ARBA" id="ARBA00022944"/>
    </source>
</evidence>
<keyword evidence="5" id="KW-0777">Teichoic acid biosynthesis</keyword>
<keyword evidence="8" id="KW-1185">Reference proteome</keyword>
<dbReference type="InterPro" id="IPR007554">
    <property type="entry name" value="Glycerophosphate_synth"/>
</dbReference>
<dbReference type="PANTHER" id="PTHR37316">
    <property type="entry name" value="TEICHOIC ACID GLYCEROL-PHOSPHATE PRIMASE"/>
    <property type="match status" value="1"/>
</dbReference>
<evidence type="ECO:0000256" key="1">
    <source>
        <dbReference type="ARBA" id="ARBA00004202"/>
    </source>
</evidence>
<dbReference type="InterPro" id="IPR043149">
    <property type="entry name" value="TagF_N"/>
</dbReference>
<dbReference type="GO" id="GO:0019350">
    <property type="term" value="P:teichoic acid biosynthetic process"/>
    <property type="evidence" value="ECO:0007669"/>
    <property type="project" value="UniProtKB-KW"/>
</dbReference>
<organism evidence="7 8">
    <name type="scientific">Hansschlegelia beijingensis</name>
    <dbReference type="NCBI Taxonomy" id="1133344"/>
    <lineage>
        <taxon>Bacteria</taxon>
        <taxon>Pseudomonadati</taxon>
        <taxon>Pseudomonadota</taxon>
        <taxon>Alphaproteobacteria</taxon>
        <taxon>Hyphomicrobiales</taxon>
        <taxon>Methylopilaceae</taxon>
        <taxon>Hansschlegelia</taxon>
    </lineage>
</organism>
<dbReference type="GO" id="GO:0047355">
    <property type="term" value="F:CDP-glycerol glycerophosphotransferase activity"/>
    <property type="evidence" value="ECO:0007669"/>
    <property type="project" value="InterPro"/>
</dbReference>
<dbReference type="Gene3D" id="3.40.50.12580">
    <property type="match status" value="1"/>
</dbReference>
<proteinExistence type="inferred from homology"/>
<dbReference type="EMBL" id="JACIDR010000005">
    <property type="protein sequence ID" value="MBB3974387.1"/>
    <property type="molecule type" value="Genomic_DNA"/>
</dbReference>
<dbReference type="Gene3D" id="3.40.50.11820">
    <property type="match status" value="1"/>
</dbReference>
<dbReference type="GO" id="GO:0005886">
    <property type="term" value="C:plasma membrane"/>
    <property type="evidence" value="ECO:0007669"/>
    <property type="project" value="UniProtKB-SubCell"/>
</dbReference>
<sequence length="672" mass="76242">MPEISTFDVLRQVMSLWEREADRVQKLDRDMHYLVSIEETAAGVRMFLLTRAGAGCPSAIYLRPRGLPRSTLKPELVFQDETIVLYTLTLKPRHVVEQARFFVRQDDAWHRIIRPFHTGIELPPGWGFSAHHLYLEYGAPKSDLPMQRAFIQYVETEENAVVLKGVLIANRKIGAATLGIRKFRDEGRCWTEPVKLKRAGRVFRQPASAYEIYRGEQAYRFEVKLSLDWSLLPASIYSVTLHLDDRATGMHAFNAHFSARQTPLAVGGVVVNPFIDRASGTLRLERLAISEEQWGELARYAASAPPREVCLFGEYTNAARDNAAHLFRYALERGQVRSYYVIEEEFRSEIGGEHVLSFGSYEHLKACVECGVVAFTHHPSYVYPYFAETLLARYPRTIFLQHGVTALKKSMDAYASSRRAFDVFAVCSTQEAGFVMKACKYEPSRIRAAGFPRFDNLVRLAQARDGEARDIVVFPTWRAGLERMTLDEFGRSEFCRQWSGAIDRLREAADEIGATLRLVGHPIIARHVEQFGARAHDVSDVSEIQEILAGAACVVTDYSSIAFDALYIGRPTVFFTFDAEAYRFAENAFIDVDHDLPGPRAATPDEVEREVRQIWSRRGAADSALERSRRQYFRHTDDRNCERLMQAVADCLDMDLRPGAAEEAPRARDGAE</sequence>
<dbReference type="InterPro" id="IPR051612">
    <property type="entry name" value="Teichoic_Acid_Biosynth"/>
</dbReference>
<accession>A0A7W6GGS6</accession>
<keyword evidence="3" id="KW-1003">Cell membrane</keyword>
<dbReference type="RefSeq" id="WP_183396227.1">
    <property type="nucleotide sequence ID" value="NZ_JACIDR010000005.1"/>
</dbReference>
<dbReference type="PANTHER" id="PTHR37316:SF3">
    <property type="entry name" value="TEICHOIC ACID GLYCEROL-PHOSPHATE TRANSFERASE"/>
    <property type="match status" value="1"/>
</dbReference>
<gene>
    <name evidence="7" type="ORF">GGR24_003068</name>
</gene>
<comment type="subcellular location">
    <subcellularLocation>
        <location evidence="1">Cell membrane</location>
        <topology evidence="1">Peripheral membrane protein</topology>
    </subcellularLocation>
</comment>
<evidence type="ECO:0000256" key="2">
    <source>
        <dbReference type="ARBA" id="ARBA00010488"/>
    </source>
</evidence>
<evidence type="ECO:0000256" key="6">
    <source>
        <dbReference type="ARBA" id="ARBA00023136"/>
    </source>
</evidence>
<dbReference type="Proteomes" id="UP000528964">
    <property type="component" value="Unassembled WGS sequence"/>
</dbReference>
<evidence type="ECO:0000256" key="4">
    <source>
        <dbReference type="ARBA" id="ARBA00022679"/>
    </source>
</evidence>
<evidence type="ECO:0000256" key="3">
    <source>
        <dbReference type="ARBA" id="ARBA00022475"/>
    </source>
</evidence>
<dbReference type="SUPFAM" id="SSF53756">
    <property type="entry name" value="UDP-Glycosyltransferase/glycogen phosphorylase"/>
    <property type="match status" value="1"/>
</dbReference>
<dbReference type="AlphaFoldDB" id="A0A7W6GGS6"/>
<keyword evidence="4 7" id="KW-0808">Transferase</keyword>
<keyword evidence="6" id="KW-0472">Membrane</keyword>